<evidence type="ECO:0000313" key="12">
    <source>
        <dbReference type="Proteomes" id="UP000095284"/>
    </source>
</evidence>
<dbReference type="SUPFAM" id="SSF47413">
    <property type="entry name" value="lambda repressor-like DNA-binding domains"/>
    <property type="match status" value="2"/>
</dbReference>
<dbReference type="GO" id="GO:0000977">
    <property type="term" value="F:RNA polymerase II transcription regulatory region sequence-specific DNA binding"/>
    <property type="evidence" value="ECO:0007669"/>
    <property type="project" value="TreeGrafter"/>
</dbReference>
<dbReference type="InterPro" id="IPR010982">
    <property type="entry name" value="Lambda_DNA-bd_dom_sf"/>
</dbReference>
<keyword evidence="8" id="KW-0539">Nucleus</keyword>
<feature type="coiled-coil region" evidence="9">
    <location>
        <begin position="47"/>
        <end position="99"/>
    </location>
</feature>
<dbReference type="PANTHER" id="PTHR14043">
    <property type="entry name" value="CCAAT DISPLACEMENT PROTEIN-RELATED"/>
    <property type="match status" value="1"/>
</dbReference>
<dbReference type="Proteomes" id="UP000095284">
    <property type="component" value="Unplaced"/>
</dbReference>
<keyword evidence="3" id="KW-0805">Transcription regulation</keyword>
<reference evidence="13" key="1">
    <citation type="submission" date="2016-11" db="UniProtKB">
        <authorList>
            <consortium name="WormBaseParasite"/>
        </authorList>
    </citation>
    <scope>IDENTIFICATION</scope>
</reference>
<dbReference type="InterPro" id="IPR003350">
    <property type="entry name" value="CUT_dom"/>
</dbReference>
<evidence type="ECO:0000256" key="6">
    <source>
        <dbReference type="ARBA" id="ARBA00023155"/>
    </source>
</evidence>
<evidence type="ECO:0000256" key="3">
    <source>
        <dbReference type="ARBA" id="ARBA00023015"/>
    </source>
</evidence>
<evidence type="ECO:0000256" key="4">
    <source>
        <dbReference type="ARBA" id="ARBA00023054"/>
    </source>
</evidence>
<comment type="subcellular location">
    <subcellularLocation>
        <location evidence="1">Nucleus</location>
    </subcellularLocation>
</comment>
<name>A0A1I7SQT7_BURXY</name>
<accession>A0A1I7SQT7</accession>
<organism evidence="12 13">
    <name type="scientific">Bursaphelenchus xylophilus</name>
    <name type="common">Pinewood nematode worm</name>
    <name type="synonym">Aphelenchoides xylophilus</name>
    <dbReference type="NCBI Taxonomy" id="6326"/>
    <lineage>
        <taxon>Eukaryota</taxon>
        <taxon>Metazoa</taxon>
        <taxon>Ecdysozoa</taxon>
        <taxon>Nematoda</taxon>
        <taxon>Chromadorea</taxon>
        <taxon>Rhabditida</taxon>
        <taxon>Tylenchina</taxon>
        <taxon>Tylenchomorpha</taxon>
        <taxon>Aphelenchoidea</taxon>
        <taxon>Aphelenchoididae</taxon>
        <taxon>Bursaphelenchus</taxon>
    </lineage>
</organism>
<dbReference type="AlphaFoldDB" id="A0A1I7SQT7"/>
<evidence type="ECO:0000256" key="2">
    <source>
        <dbReference type="ARBA" id="ARBA00022737"/>
    </source>
</evidence>
<dbReference type="PROSITE" id="PS51042">
    <property type="entry name" value="CUT"/>
    <property type="match status" value="2"/>
</dbReference>
<dbReference type="SMART" id="SM01109">
    <property type="entry name" value="CUT"/>
    <property type="match status" value="2"/>
</dbReference>
<sequence>MSTDSGSNESDVISITSTNVSPSSNHNGRRADEDEALFSISDKNTTVKEYTKLLVEKNKRIEELEKDNKRLQMAMTSTITDYEARIGDLLAELDRLHQLSTSLQTKQTCSCQKTEAVTPPKKKSSKKKKVNNNNTNIMSDLLNGLCGNVDVTPTSADEILSALNTFVKENNTEKSKPANTDEAAWNSLLSDPNATEFIEFLAKFNPESQKSDTSKVDFPDFNFSNWKEREISPQVIEDDPMSVNTQELLNLLINNSDAGSSDIKIDFWDSNVKSSPATSTPSSSGAKPLSEEEQKVVKKLQDRIAISCSRLGNHALNTVEIAKECKRIMIAYNIGQRLFARFVMNQVVKSQGSLSELLSKPRPWNRLTDKGREAFRRIFGWLTDDEAIELVHQLSPRKTSNKMEKVEHPSAESLIETYGKPLSPLPDVPEDDQINKVEFEIERPESLKISTNVGSSASSTKSTNRWKHDDIPTEKIINILEAEKAKVVDKTPKKLTSPVVKSKKITVPIESDLLKNALRSEQLLLSQEHFEKYSFLNTEELVKEVKEYLNTHGISQRQFGEKVLLLSQGSVSDLLARPKPWGNITQKGKEPFIRMRVFLDEAEKYHGKEESNYTQLFEDLHATAGIFLEGSSSTKSIDEDLQIVEFNPMELKTSIKERLQLECISTDVFIKHFLPEKCGEIERFMTIPDYNLDAALLAKLNGFLADNDVVDRLRSAQLDIVHKGLTAKATTPEAKTQKRKVSVDNGESDTGTESPAKKQPVSWGKREFWEINELLKGSASTDEDEASDGGSKTAGVLDKAIARIHQLAQARGSTQLCV</sequence>
<feature type="compositionally biased region" description="Low complexity" evidence="10">
    <location>
        <begin position="274"/>
        <end position="284"/>
    </location>
</feature>
<keyword evidence="2" id="KW-0677">Repeat</keyword>
<feature type="region of interest" description="Disordered" evidence="10">
    <location>
        <begin position="112"/>
        <end position="134"/>
    </location>
</feature>
<feature type="domain" description="CUT" evidence="11">
    <location>
        <begin position="307"/>
        <end position="397"/>
    </location>
</feature>
<dbReference type="PANTHER" id="PTHR14043:SF2">
    <property type="entry name" value="HOMEOBOX PROTEIN CUT"/>
    <property type="match status" value="1"/>
</dbReference>
<evidence type="ECO:0000256" key="7">
    <source>
        <dbReference type="ARBA" id="ARBA00023163"/>
    </source>
</evidence>
<keyword evidence="4 9" id="KW-0175">Coiled coil</keyword>
<dbReference type="GO" id="GO:0005634">
    <property type="term" value="C:nucleus"/>
    <property type="evidence" value="ECO:0007669"/>
    <property type="project" value="UniProtKB-SubCell"/>
</dbReference>
<evidence type="ECO:0000256" key="1">
    <source>
        <dbReference type="ARBA" id="ARBA00004123"/>
    </source>
</evidence>
<feature type="region of interest" description="Disordered" evidence="10">
    <location>
        <begin position="273"/>
        <end position="292"/>
    </location>
</feature>
<dbReference type="Gene3D" id="1.10.260.40">
    <property type="entry name" value="lambda repressor-like DNA-binding domains"/>
    <property type="match status" value="2"/>
</dbReference>
<dbReference type="WBParaSite" id="BXY_1540000.1">
    <property type="protein sequence ID" value="BXY_1540000.1"/>
    <property type="gene ID" value="BXY_1540000"/>
</dbReference>
<evidence type="ECO:0000256" key="10">
    <source>
        <dbReference type="SAM" id="MobiDB-lite"/>
    </source>
</evidence>
<keyword evidence="5" id="KW-0238">DNA-binding</keyword>
<evidence type="ECO:0000259" key="11">
    <source>
        <dbReference type="PROSITE" id="PS51042"/>
    </source>
</evidence>
<keyword evidence="7" id="KW-0804">Transcription</keyword>
<evidence type="ECO:0000256" key="9">
    <source>
        <dbReference type="SAM" id="Coils"/>
    </source>
</evidence>
<feature type="domain" description="CUT" evidence="11">
    <location>
        <begin position="527"/>
        <end position="614"/>
    </location>
</feature>
<keyword evidence="6" id="KW-0371">Homeobox</keyword>
<feature type="region of interest" description="Disordered" evidence="10">
    <location>
        <begin position="731"/>
        <end position="762"/>
    </location>
</feature>
<feature type="compositionally biased region" description="Basic residues" evidence="10">
    <location>
        <begin position="120"/>
        <end position="130"/>
    </location>
</feature>
<feature type="compositionally biased region" description="Polar residues" evidence="10">
    <location>
        <begin position="1"/>
        <end position="26"/>
    </location>
</feature>
<evidence type="ECO:0000313" key="13">
    <source>
        <dbReference type="WBParaSite" id="BXY_1540000.1"/>
    </source>
</evidence>
<evidence type="ECO:0000256" key="8">
    <source>
        <dbReference type="ARBA" id="ARBA00023242"/>
    </source>
</evidence>
<proteinExistence type="predicted"/>
<evidence type="ECO:0000256" key="5">
    <source>
        <dbReference type="ARBA" id="ARBA00023125"/>
    </source>
</evidence>
<dbReference type="Pfam" id="PF02376">
    <property type="entry name" value="CUT"/>
    <property type="match status" value="2"/>
</dbReference>
<protein>
    <submittedName>
        <fullName evidence="13">Homeobox protein cut-like</fullName>
    </submittedName>
</protein>
<feature type="region of interest" description="Disordered" evidence="10">
    <location>
        <begin position="1"/>
        <end position="36"/>
    </location>
</feature>
<dbReference type="eggNOG" id="KOG2252">
    <property type="taxonomic scope" value="Eukaryota"/>
</dbReference>
<dbReference type="GO" id="GO:0000981">
    <property type="term" value="F:DNA-binding transcription factor activity, RNA polymerase II-specific"/>
    <property type="evidence" value="ECO:0007669"/>
    <property type="project" value="TreeGrafter"/>
</dbReference>